<gene>
    <name evidence="2" type="ORF">ACFFMS_24560</name>
</gene>
<name>A0ABV5WML1_9BACI</name>
<sequence length="130" mass="15206">MFFIPFQNTITKFINSTEHLSQVRMYLPFIISQTELQLHRIIHEADIVSLSYVSHVCRLIERICNNTMIQGKPWFQAAALEIDYNGYKEIATNIFKQFFPNITLSEAEISFLVLYFHRLQTTSEGIIINS</sequence>
<dbReference type="RefSeq" id="WP_379951596.1">
    <property type="nucleotide sequence ID" value="NZ_JBHMAF010000193.1"/>
</dbReference>
<dbReference type="Proteomes" id="UP001589609">
    <property type="component" value="Unassembled WGS sequence"/>
</dbReference>
<dbReference type="InterPro" id="IPR011608">
    <property type="entry name" value="PRD"/>
</dbReference>
<feature type="domain" description="PRD" evidence="1">
    <location>
        <begin position="14"/>
        <end position="126"/>
    </location>
</feature>
<evidence type="ECO:0000313" key="3">
    <source>
        <dbReference type="Proteomes" id="UP001589609"/>
    </source>
</evidence>
<evidence type="ECO:0000259" key="1">
    <source>
        <dbReference type="PROSITE" id="PS51372"/>
    </source>
</evidence>
<dbReference type="InterPro" id="IPR036634">
    <property type="entry name" value="PRD_sf"/>
</dbReference>
<keyword evidence="3" id="KW-1185">Reference proteome</keyword>
<accession>A0ABV5WML1</accession>
<protein>
    <submittedName>
        <fullName evidence="2">PRD domain-containing protein</fullName>
    </submittedName>
</protein>
<comment type="caution">
    <text evidence="2">The sequence shown here is derived from an EMBL/GenBank/DDBJ whole genome shotgun (WGS) entry which is preliminary data.</text>
</comment>
<evidence type="ECO:0000313" key="2">
    <source>
        <dbReference type="EMBL" id="MFB9761423.1"/>
    </source>
</evidence>
<dbReference type="SUPFAM" id="SSF63520">
    <property type="entry name" value="PTS-regulatory domain, PRD"/>
    <property type="match status" value="1"/>
</dbReference>
<dbReference type="Pfam" id="PF00874">
    <property type="entry name" value="PRD"/>
    <property type="match status" value="1"/>
</dbReference>
<dbReference type="PROSITE" id="PS51372">
    <property type="entry name" value="PRD_2"/>
    <property type="match status" value="1"/>
</dbReference>
<dbReference type="EMBL" id="JBHMAF010000193">
    <property type="protein sequence ID" value="MFB9761423.1"/>
    <property type="molecule type" value="Genomic_DNA"/>
</dbReference>
<proteinExistence type="predicted"/>
<organism evidence="2 3">
    <name type="scientific">Ectobacillus funiculus</name>
    <dbReference type="NCBI Taxonomy" id="137993"/>
    <lineage>
        <taxon>Bacteria</taxon>
        <taxon>Bacillati</taxon>
        <taxon>Bacillota</taxon>
        <taxon>Bacilli</taxon>
        <taxon>Bacillales</taxon>
        <taxon>Bacillaceae</taxon>
        <taxon>Ectobacillus</taxon>
    </lineage>
</organism>
<reference evidence="2 3" key="1">
    <citation type="submission" date="2024-09" db="EMBL/GenBank/DDBJ databases">
        <authorList>
            <person name="Sun Q."/>
            <person name="Mori K."/>
        </authorList>
    </citation>
    <scope>NUCLEOTIDE SEQUENCE [LARGE SCALE GENOMIC DNA]</scope>
    <source>
        <strain evidence="2 3">JCM 11201</strain>
    </source>
</reference>